<dbReference type="Proteomes" id="UP001228049">
    <property type="component" value="Unassembled WGS sequence"/>
</dbReference>
<proteinExistence type="predicted"/>
<reference evidence="1" key="1">
    <citation type="submission" date="2023-04" db="EMBL/GenBank/DDBJ databases">
        <title>Chromosome-level genome of Chaenocephalus aceratus.</title>
        <authorList>
            <person name="Park H."/>
        </authorList>
    </citation>
    <scope>NUCLEOTIDE SEQUENCE</scope>
    <source>
        <strain evidence="1">DE</strain>
        <tissue evidence="1">Muscle</tissue>
    </source>
</reference>
<gene>
    <name evidence="1" type="ORF">KUDE01_005805</name>
</gene>
<evidence type="ECO:0000313" key="1">
    <source>
        <dbReference type="EMBL" id="KAK1902845.1"/>
    </source>
</evidence>
<dbReference type="AlphaFoldDB" id="A0AAD9CI42"/>
<comment type="caution">
    <text evidence="1">The sequence shown here is derived from an EMBL/GenBank/DDBJ whole genome shotgun (WGS) entry which is preliminary data.</text>
</comment>
<protein>
    <submittedName>
        <fullName evidence="1">ABC transporter ATP-binding</fullName>
    </submittedName>
</protein>
<dbReference type="EMBL" id="JASDAP010000005">
    <property type="protein sequence ID" value="KAK1902845.1"/>
    <property type="molecule type" value="Genomic_DNA"/>
</dbReference>
<dbReference type="GO" id="GO:0005524">
    <property type="term" value="F:ATP binding"/>
    <property type="evidence" value="ECO:0007669"/>
    <property type="project" value="UniProtKB-KW"/>
</dbReference>
<keyword evidence="1" id="KW-0067">ATP-binding</keyword>
<sequence>MKQGFNFLLLEINITLLEQMGGGRMGSMKKKQDNGIGSGAECPEVIKLHNFHTVANSYFDKLGSNVI</sequence>
<keyword evidence="2" id="KW-1185">Reference proteome</keyword>
<accession>A0AAD9CI42</accession>
<name>A0AAD9CI42_DISEL</name>
<organism evidence="1 2">
    <name type="scientific">Dissostichus eleginoides</name>
    <name type="common">Patagonian toothfish</name>
    <name type="synonym">Dissostichus amissus</name>
    <dbReference type="NCBI Taxonomy" id="100907"/>
    <lineage>
        <taxon>Eukaryota</taxon>
        <taxon>Metazoa</taxon>
        <taxon>Chordata</taxon>
        <taxon>Craniata</taxon>
        <taxon>Vertebrata</taxon>
        <taxon>Euteleostomi</taxon>
        <taxon>Actinopterygii</taxon>
        <taxon>Neopterygii</taxon>
        <taxon>Teleostei</taxon>
        <taxon>Neoteleostei</taxon>
        <taxon>Acanthomorphata</taxon>
        <taxon>Eupercaria</taxon>
        <taxon>Perciformes</taxon>
        <taxon>Notothenioidei</taxon>
        <taxon>Nototheniidae</taxon>
        <taxon>Dissostichus</taxon>
    </lineage>
</organism>
<keyword evidence="1" id="KW-0547">Nucleotide-binding</keyword>
<evidence type="ECO:0000313" key="2">
    <source>
        <dbReference type="Proteomes" id="UP001228049"/>
    </source>
</evidence>